<name>A0A1M3T037_ASPLC</name>
<gene>
    <name evidence="1" type="ORF">ASPFODRAFT_466055</name>
</gene>
<proteinExistence type="predicted"/>
<dbReference type="AlphaFoldDB" id="A0A1M3T037"/>
<protein>
    <submittedName>
        <fullName evidence="1">Uncharacterized protein</fullName>
    </submittedName>
</protein>
<sequence>MVKGRGKRSKDSPSRHGQVKLVYRCLWVRECATGICWGVDPFRGRKFTQASVSFHRPLVGPSGQSLLPWANNICWGSGRTEFSPFREVVSGVQLDARLENPNPHRTNIFAFRFRPLGLGRKARTIGFYICY</sequence>
<evidence type="ECO:0000313" key="1">
    <source>
        <dbReference type="EMBL" id="OJZ80102.1"/>
    </source>
</evidence>
<dbReference type="Proteomes" id="UP000184063">
    <property type="component" value="Unassembled WGS sequence"/>
</dbReference>
<dbReference type="EMBL" id="KV878261">
    <property type="protein sequence ID" value="OJZ80102.1"/>
    <property type="molecule type" value="Genomic_DNA"/>
</dbReference>
<organism evidence="1 2">
    <name type="scientific">Aspergillus luchuensis (strain CBS 106.47)</name>
    <dbReference type="NCBI Taxonomy" id="1137211"/>
    <lineage>
        <taxon>Eukaryota</taxon>
        <taxon>Fungi</taxon>
        <taxon>Dikarya</taxon>
        <taxon>Ascomycota</taxon>
        <taxon>Pezizomycotina</taxon>
        <taxon>Eurotiomycetes</taxon>
        <taxon>Eurotiomycetidae</taxon>
        <taxon>Eurotiales</taxon>
        <taxon>Aspergillaceae</taxon>
        <taxon>Aspergillus</taxon>
        <taxon>Aspergillus subgen. Circumdati</taxon>
    </lineage>
</organism>
<accession>A0A1M3T037</accession>
<dbReference type="VEuPathDB" id="FungiDB:ASPFODRAFT_466055"/>
<evidence type="ECO:0000313" key="2">
    <source>
        <dbReference type="Proteomes" id="UP000184063"/>
    </source>
</evidence>
<reference evidence="2" key="1">
    <citation type="journal article" date="2017" name="Genome Biol.">
        <title>Comparative genomics reveals high biological diversity and specific adaptations in the industrially and medically important fungal genus Aspergillus.</title>
        <authorList>
            <person name="de Vries R.P."/>
            <person name="Riley R."/>
            <person name="Wiebenga A."/>
            <person name="Aguilar-Osorio G."/>
            <person name="Amillis S."/>
            <person name="Uchima C.A."/>
            <person name="Anderluh G."/>
            <person name="Asadollahi M."/>
            <person name="Askin M."/>
            <person name="Barry K."/>
            <person name="Battaglia E."/>
            <person name="Bayram O."/>
            <person name="Benocci T."/>
            <person name="Braus-Stromeyer S.A."/>
            <person name="Caldana C."/>
            <person name="Canovas D."/>
            <person name="Cerqueira G.C."/>
            <person name="Chen F."/>
            <person name="Chen W."/>
            <person name="Choi C."/>
            <person name="Clum A."/>
            <person name="Dos Santos R.A."/>
            <person name="Damasio A.R."/>
            <person name="Diallinas G."/>
            <person name="Emri T."/>
            <person name="Fekete E."/>
            <person name="Flipphi M."/>
            <person name="Freyberg S."/>
            <person name="Gallo A."/>
            <person name="Gournas C."/>
            <person name="Habgood R."/>
            <person name="Hainaut M."/>
            <person name="Harispe M.L."/>
            <person name="Henrissat B."/>
            <person name="Hilden K.S."/>
            <person name="Hope R."/>
            <person name="Hossain A."/>
            <person name="Karabika E."/>
            <person name="Karaffa L."/>
            <person name="Karanyi Z."/>
            <person name="Krasevec N."/>
            <person name="Kuo A."/>
            <person name="Kusch H."/>
            <person name="LaButti K."/>
            <person name="Lagendijk E.L."/>
            <person name="Lapidus A."/>
            <person name="Levasseur A."/>
            <person name="Lindquist E."/>
            <person name="Lipzen A."/>
            <person name="Logrieco A.F."/>
            <person name="MacCabe A."/>
            <person name="Maekelae M.R."/>
            <person name="Malavazi I."/>
            <person name="Melin P."/>
            <person name="Meyer V."/>
            <person name="Mielnichuk N."/>
            <person name="Miskei M."/>
            <person name="Molnar A.P."/>
            <person name="Mule G."/>
            <person name="Ngan C.Y."/>
            <person name="Orejas M."/>
            <person name="Orosz E."/>
            <person name="Ouedraogo J.P."/>
            <person name="Overkamp K.M."/>
            <person name="Park H.-S."/>
            <person name="Perrone G."/>
            <person name="Piumi F."/>
            <person name="Punt P.J."/>
            <person name="Ram A.F."/>
            <person name="Ramon A."/>
            <person name="Rauscher S."/>
            <person name="Record E."/>
            <person name="Riano-Pachon D.M."/>
            <person name="Robert V."/>
            <person name="Roehrig J."/>
            <person name="Ruller R."/>
            <person name="Salamov A."/>
            <person name="Salih N.S."/>
            <person name="Samson R.A."/>
            <person name="Sandor E."/>
            <person name="Sanguinetti M."/>
            <person name="Schuetze T."/>
            <person name="Sepcic K."/>
            <person name="Shelest E."/>
            <person name="Sherlock G."/>
            <person name="Sophianopoulou V."/>
            <person name="Squina F.M."/>
            <person name="Sun H."/>
            <person name="Susca A."/>
            <person name="Todd R.B."/>
            <person name="Tsang A."/>
            <person name="Unkles S.E."/>
            <person name="van de Wiele N."/>
            <person name="van Rossen-Uffink D."/>
            <person name="Oliveira J.V."/>
            <person name="Vesth T.C."/>
            <person name="Visser J."/>
            <person name="Yu J.-H."/>
            <person name="Zhou M."/>
            <person name="Andersen M.R."/>
            <person name="Archer D.B."/>
            <person name="Baker S.E."/>
            <person name="Benoit I."/>
            <person name="Brakhage A.A."/>
            <person name="Braus G.H."/>
            <person name="Fischer R."/>
            <person name="Frisvad J.C."/>
            <person name="Goldman G.H."/>
            <person name="Houbraken J."/>
            <person name="Oakley B."/>
            <person name="Pocsi I."/>
            <person name="Scazzocchio C."/>
            <person name="Seiboth B."/>
            <person name="vanKuyk P.A."/>
            <person name="Wortman J."/>
            <person name="Dyer P.S."/>
            <person name="Grigoriev I.V."/>
        </authorList>
    </citation>
    <scope>NUCLEOTIDE SEQUENCE [LARGE SCALE GENOMIC DNA]</scope>
    <source>
        <strain evidence="2">CBS 106.47</strain>
    </source>
</reference>